<dbReference type="FunFam" id="3.40.50.300:FF:000008">
    <property type="entry name" value="ATP-dependent RNA helicase RhlB"/>
    <property type="match status" value="1"/>
</dbReference>
<keyword evidence="3 8" id="KW-0378">Hydrolase</keyword>
<comment type="similarity">
    <text evidence="8">Belongs to the DEAD box helicase family.</text>
</comment>
<dbReference type="GO" id="GO:0005524">
    <property type="term" value="F:ATP binding"/>
    <property type="evidence" value="ECO:0007669"/>
    <property type="project" value="UniProtKB-KW"/>
</dbReference>
<evidence type="ECO:0000256" key="4">
    <source>
        <dbReference type="ARBA" id="ARBA00022806"/>
    </source>
</evidence>
<keyword evidence="2 8" id="KW-0547">Nucleotide-binding</keyword>
<dbReference type="PANTHER" id="PTHR47958">
    <property type="entry name" value="ATP-DEPENDENT RNA HELICASE DBP3"/>
    <property type="match status" value="1"/>
</dbReference>
<dbReference type="SMART" id="SM00490">
    <property type="entry name" value="HELICc"/>
    <property type="match status" value="1"/>
</dbReference>
<dbReference type="CDD" id="cd18787">
    <property type="entry name" value="SF2_C_DEAD"/>
    <property type="match status" value="1"/>
</dbReference>
<name>A0AAV2AED3_9ARAC</name>
<dbReference type="SUPFAM" id="SSF52540">
    <property type="entry name" value="P-loop containing nucleoside triphosphate hydrolases"/>
    <property type="match status" value="1"/>
</dbReference>
<evidence type="ECO:0000313" key="13">
    <source>
        <dbReference type="Proteomes" id="UP001497382"/>
    </source>
</evidence>
<dbReference type="Gene3D" id="3.40.50.300">
    <property type="entry name" value="P-loop containing nucleotide triphosphate hydrolases"/>
    <property type="match status" value="2"/>
</dbReference>
<dbReference type="InterPro" id="IPR011545">
    <property type="entry name" value="DEAD/DEAH_box_helicase_dom"/>
</dbReference>
<gene>
    <name evidence="12" type="ORF">LARSCL_LOCUS11252</name>
</gene>
<dbReference type="Pfam" id="PF00271">
    <property type="entry name" value="Helicase_C"/>
    <property type="match status" value="1"/>
</dbReference>
<dbReference type="SMART" id="SM00487">
    <property type="entry name" value="DEXDc"/>
    <property type="match status" value="1"/>
</dbReference>
<evidence type="ECO:0000313" key="12">
    <source>
        <dbReference type="EMBL" id="CAL1280893.1"/>
    </source>
</evidence>
<dbReference type="PROSITE" id="PS51195">
    <property type="entry name" value="Q_MOTIF"/>
    <property type="match status" value="1"/>
</dbReference>
<dbReference type="PROSITE" id="PS51192">
    <property type="entry name" value="HELICASE_ATP_BIND_1"/>
    <property type="match status" value="1"/>
</dbReference>
<evidence type="ECO:0000256" key="8">
    <source>
        <dbReference type="RuleBase" id="RU000492"/>
    </source>
</evidence>
<protein>
    <recommendedName>
        <fullName evidence="1">RNA helicase</fullName>
        <ecNumber evidence="1">3.6.4.13</ecNumber>
    </recommendedName>
</protein>
<dbReference type="EMBL" id="CAXIEN010000137">
    <property type="protein sequence ID" value="CAL1280893.1"/>
    <property type="molecule type" value="Genomic_DNA"/>
</dbReference>
<evidence type="ECO:0000256" key="2">
    <source>
        <dbReference type="ARBA" id="ARBA00022741"/>
    </source>
</evidence>
<feature type="short sequence motif" description="Q motif" evidence="7">
    <location>
        <begin position="164"/>
        <end position="192"/>
    </location>
</feature>
<dbReference type="InterPro" id="IPR001650">
    <property type="entry name" value="Helicase_C-like"/>
</dbReference>
<evidence type="ECO:0000259" key="10">
    <source>
        <dbReference type="PROSITE" id="PS51194"/>
    </source>
</evidence>
<dbReference type="EC" id="3.6.4.13" evidence="1"/>
<feature type="domain" description="Helicase C-terminal" evidence="10">
    <location>
        <begin position="384"/>
        <end position="548"/>
    </location>
</feature>
<evidence type="ECO:0000256" key="5">
    <source>
        <dbReference type="ARBA" id="ARBA00022840"/>
    </source>
</evidence>
<organism evidence="12 13">
    <name type="scientific">Larinioides sclopetarius</name>
    <dbReference type="NCBI Taxonomy" id="280406"/>
    <lineage>
        <taxon>Eukaryota</taxon>
        <taxon>Metazoa</taxon>
        <taxon>Ecdysozoa</taxon>
        <taxon>Arthropoda</taxon>
        <taxon>Chelicerata</taxon>
        <taxon>Arachnida</taxon>
        <taxon>Araneae</taxon>
        <taxon>Araneomorphae</taxon>
        <taxon>Entelegynae</taxon>
        <taxon>Araneoidea</taxon>
        <taxon>Araneidae</taxon>
        <taxon>Larinioides</taxon>
    </lineage>
</organism>
<evidence type="ECO:0000256" key="3">
    <source>
        <dbReference type="ARBA" id="ARBA00022801"/>
    </source>
</evidence>
<dbReference type="InterPro" id="IPR027417">
    <property type="entry name" value="P-loop_NTPase"/>
</dbReference>
<evidence type="ECO:0000256" key="6">
    <source>
        <dbReference type="ARBA" id="ARBA00047984"/>
    </source>
</evidence>
<reference evidence="12 13" key="1">
    <citation type="submission" date="2024-04" db="EMBL/GenBank/DDBJ databases">
        <authorList>
            <person name="Rising A."/>
            <person name="Reimegard J."/>
            <person name="Sonavane S."/>
            <person name="Akerstrom W."/>
            <person name="Nylinder S."/>
            <person name="Hedman E."/>
            <person name="Kallberg Y."/>
        </authorList>
    </citation>
    <scope>NUCLEOTIDE SEQUENCE [LARGE SCALE GENOMIC DNA]</scope>
</reference>
<keyword evidence="13" id="KW-1185">Reference proteome</keyword>
<keyword evidence="5 8" id="KW-0067">ATP-binding</keyword>
<dbReference type="AlphaFoldDB" id="A0AAV2AED3"/>
<evidence type="ECO:0000259" key="11">
    <source>
        <dbReference type="PROSITE" id="PS51195"/>
    </source>
</evidence>
<sequence length="578" mass="66567">MLRYISTRFLNSPSEVSRLSQTLSRLTSYDITNFRNCYRQGLFYDDEPVDERRSTEGFNRRNIRQQYSGSDTRDFRFKSRFQQREQNFHRNENSHNEVNFSRNFNRPFAKLERATFNPDELQDIVKYFYIEHQDVAERSIEEVEAYRERLNISVRGSSVPKPITNFDELCLPESLKQVVIQQGYSEPTPIQAQGWPIALSGRDMVGISQTGSGKTLVFTLPAIIHALNQPAVKMERYECKPQVLVLAPTRELVQQILQVSDRFSQSCHLKSACAYGGASKNNQLRQLKGARICVATPGRLIDFVSEGLVNLNHVTYLVMDEADRMLDMGFEPQIRQIVNQIRPDRQTLMWSATWPREIQNLAEDFLKDYVQVTVGSAELTANPNIQQNIYVVKEMEKEERLVSLLNDLMSQDASKVLVFAQTKRKVDYLGMLLNQKLGLPVMYIHGDVSQNRRDYVLNTFRTKKSCVLIATDVAARGLDITDIQHVVNYDLPTNIEDYIHRIGRTARGTCSGEAHSFFTEEDAGLAKDLISVLKDANQSVNPELFSALEMKQEEQRSKYRGNPQSRKWGGFRRQLRVF</sequence>
<dbReference type="GO" id="GO:0003676">
    <property type="term" value="F:nucleic acid binding"/>
    <property type="evidence" value="ECO:0007669"/>
    <property type="project" value="InterPro"/>
</dbReference>
<accession>A0AAV2AED3</accession>
<proteinExistence type="inferred from homology"/>
<feature type="domain" description="DEAD-box RNA helicase Q" evidence="11">
    <location>
        <begin position="164"/>
        <end position="192"/>
    </location>
</feature>
<dbReference type="PROSITE" id="PS00039">
    <property type="entry name" value="DEAD_ATP_HELICASE"/>
    <property type="match status" value="1"/>
</dbReference>
<dbReference type="InterPro" id="IPR014014">
    <property type="entry name" value="RNA_helicase_DEAD_Q_motif"/>
</dbReference>
<dbReference type="Proteomes" id="UP001497382">
    <property type="component" value="Unassembled WGS sequence"/>
</dbReference>
<dbReference type="InterPro" id="IPR000629">
    <property type="entry name" value="RNA-helicase_DEAD-box_CS"/>
</dbReference>
<dbReference type="GO" id="GO:0003724">
    <property type="term" value="F:RNA helicase activity"/>
    <property type="evidence" value="ECO:0007669"/>
    <property type="project" value="UniProtKB-EC"/>
</dbReference>
<feature type="domain" description="Helicase ATP-binding" evidence="9">
    <location>
        <begin position="195"/>
        <end position="372"/>
    </location>
</feature>
<evidence type="ECO:0000256" key="1">
    <source>
        <dbReference type="ARBA" id="ARBA00012552"/>
    </source>
</evidence>
<dbReference type="PROSITE" id="PS51194">
    <property type="entry name" value="HELICASE_CTER"/>
    <property type="match status" value="1"/>
</dbReference>
<comment type="caution">
    <text evidence="12">The sequence shown here is derived from an EMBL/GenBank/DDBJ whole genome shotgun (WGS) entry which is preliminary data.</text>
</comment>
<dbReference type="FunFam" id="3.40.50.300:FF:000079">
    <property type="entry name" value="probable ATP-dependent RNA helicase DDX17"/>
    <property type="match status" value="1"/>
</dbReference>
<dbReference type="GO" id="GO:0016787">
    <property type="term" value="F:hydrolase activity"/>
    <property type="evidence" value="ECO:0007669"/>
    <property type="project" value="UniProtKB-KW"/>
</dbReference>
<dbReference type="InterPro" id="IPR014001">
    <property type="entry name" value="Helicase_ATP-bd"/>
</dbReference>
<evidence type="ECO:0000256" key="7">
    <source>
        <dbReference type="PROSITE-ProRule" id="PRU00552"/>
    </source>
</evidence>
<evidence type="ECO:0000259" key="9">
    <source>
        <dbReference type="PROSITE" id="PS51192"/>
    </source>
</evidence>
<comment type="catalytic activity">
    <reaction evidence="6">
        <text>ATP + H2O = ADP + phosphate + H(+)</text>
        <dbReference type="Rhea" id="RHEA:13065"/>
        <dbReference type="ChEBI" id="CHEBI:15377"/>
        <dbReference type="ChEBI" id="CHEBI:15378"/>
        <dbReference type="ChEBI" id="CHEBI:30616"/>
        <dbReference type="ChEBI" id="CHEBI:43474"/>
        <dbReference type="ChEBI" id="CHEBI:456216"/>
        <dbReference type="EC" id="3.6.4.13"/>
    </reaction>
</comment>
<keyword evidence="4 8" id="KW-0347">Helicase</keyword>
<dbReference type="Pfam" id="PF00270">
    <property type="entry name" value="DEAD"/>
    <property type="match status" value="1"/>
</dbReference>